<sequence length="75" mass="8158">MSKVAGLAVVSVICFTSSAFVALFTDIPVYALSLASTARKWCFYFTFTDFVLFYRSSSSSNALIENLANNSPQGL</sequence>
<protein>
    <submittedName>
        <fullName evidence="1">Uncharacterized protein</fullName>
    </submittedName>
</protein>
<name>A0A438JNY1_VITVI</name>
<dbReference type="Proteomes" id="UP000288805">
    <property type="component" value="Unassembled WGS sequence"/>
</dbReference>
<reference evidence="1 2" key="1">
    <citation type="journal article" date="2018" name="PLoS Genet.">
        <title>Population sequencing reveals clonal diversity and ancestral inbreeding in the grapevine cultivar Chardonnay.</title>
        <authorList>
            <person name="Roach M.J."/>
            <person name="Johnson D.L."/>
            <person name="Bohlmann J."/>
            <person name="van Vuuren H.J."/>
            <person name="Jones S.J."/>
            <person name="Pretorius I.S."/>
            <person name="Schmidt S.A."/>
            <person name="Borneman A.R."/>
        </authorList>
    </citation>
    <scope>NUCLEOTIDE SEQUENCE [LARGE SCALE GENOMIC DNA]</scope>
    <source>
        <strain evidence="2">cv. Chardonnay</strain>
        <tissue evidence="1">Leaf</tissue>
    </source>
</reference>
<evidence type="ECO:0000313" key="1">
    <source>
        <dbReference type="EMBL" id="RVX10666.1"/>
    </source>
</evidence>
<dbReference type="AlphaFoldDB" id="A0A438JNY1"/>
<gene>
    <name evidence="1" type="ORF">CK203_018257</name>
</gene>
<organism evidence="1 2">
    <name type="scientific">Vitis vinifera</name>
    <name type="common">Grape</name>
    <dbReference type="NCBI Taxonomy" id="29760"/>
    <lineage>
        <taxon>Eukaryota</taxon>
        <taxon>Viridiplantae</taxon>
        <taxon>Streptophyta</taxon>
        <taxon>Embryophyta</taxon>
        <taxon>Tracheophyta</taxon>
        <taxon>Spermatophyta</taxon>
        <taxon>Magnoliopsida</taxon>
        <taxon>eudicotyledons</taxon>
        <taxon>Gunneridae</taxon>
        <taxon>Pentapetalae</taxon>
        <taxon>rosids</taxon>
        <taxon>Vitales</taxon>
        <taxon>Vitaceae</taxon>
        <taxon>Viteae</taxon>
        <taxon>Vitis</taxon>
    </lineage>
</organism>
<comment type="caution">
    <text evidence="1">The sequence shown here is derived from an EMBL/GenBank/DDBJ whole genome shotgun (WGS) entry which is preliminary data.</text>
</comment>
<accession>A0A438JNY1</accession>
<proteinExistence type="predicted"/>
<dbReference type="EMBL" id="QGNW01000033">
    <property type="protein sequence ID" value="RVX10666.1"/>
    <property type="molecule type" value="Genomic_DNA"/>
</dbReference>
<evidence type="ECO:0000313" key="2">
    <source>
        <dbReference type="Proteomes" id="UP000288805"/>
    </source>
</evidence>